<evidence type="ECO:0000256" key="7">
    <source>
        <dbReference type="ARBA" id="ARBA00048125"/>
    </source>
</evidence>
<dbReference type="Gene3D" id="3.10.660.10">
    <property type="entry name" value="DPH Zinc finger"/>
    <property type="match status" value="1"/>
</dbReference>
<dbReference type="OMA" id="IYDPDMF"/>
<dbReference type="InterPro" id="IPR007872">
    <property type="entry name" value="DPH_MB_dom"/>
</dbReference>
<dbReference type="EMBL" id="ATCN01000612">
    <property type="protein sequence ID" value="EPR78689.1"/>
    <property type="molecule type" value="Genomic_DNA"/>
</dbReference>
<evidence type="ECO:0000256" key="3">
    <source>
        <dbReference type="ARBA" id="ARBA00023004"/>
    </source>
</evidence>
<dbReference type="GO" id="GO:0046872">
    <property type="term" value="F:metal ion binding"/>
    <property type="evidence" value="ECO:0007669"/>
    <property type="project" value="UniProtKB-KW"/>
</dbReference>
<protein>
    <recommendedName>
        <fullName evidence="6">Diphthamide biosynthesis protein 3</fullName>
    </recommendedName>
</protein>
<evidence type="ECO:0000256" key="2">
    <source>
        <dbReference type="ARBA" id="ARBA00022723"/>
    </source>
</evidence>
<dbReference type="PROSITE" id="PS51074">
    <property type="entry name" value="DPH_MB"/>
    <property type="match status" value="1"/>
</dbReference>
<evidence type="ECO:0000256" key="4">
    <source>
        <dbReference type="ARBA" id="ARBA00024032"/>
    </source>
</evidence>
<dbReference type="Pfam" id="PF05207">
    <property type="entry name" value="Zn_ribbon_CSL"/>
    <property type="match status" value="1"/>
</dbReference>
<dbReference type="PANTHER" id="PTHR21454:SF31">
    <property type="entry name" value="DIPHTHAMIDE BIOSYNTHESIS PROTEIN 3"/>
    <property type="match status" value="1"/>
</dbReference>
<sequence length="91" mass="10788">MSGNYKIETNENFNYGDLEFQFSSYKNFYDEVDIQSFEYEDGYFYFPCPCGDRFEVSLEELKDGEEIATCPSCSLIVKIIYEEDDLLEFEK</sequence>
<dbReference type="HOGENOM" id="CLU_155991_2_0_1"/>
<gene>
    <name evidence="9" type="ORF">SLOPH_2394</name>
</gene>
<proteinExistence type="inferred from homology"/>
<evidence type="ECO:0000313" key="9">
    <source>
        <dbReference type="EMBL" id="EPR78689.1"/>
    </source>
</evidence>
<dbReference type="FunFam" id="3.10.660.10:FF:000001">
    <property type="entry name" value="Diphthamide biosynthesis 3"/>
    <property type="match status" value="1"/>
</dbReference>
<keyword evidence="2" id="KW-0479">Metal-binding</keyword>
<dbReference type="AlphaFoldDB" id="S7XI43"/>
<evidence type="ECO:0000259" key="8">
    <source>
        <dbReference type="PROSITE" id="PS51074"/>
    </source>
</evidence>
<evidence type="ECO:0000256" key="5">
    <source>
        <dbReference type="ARBA" id="ARBA00036267"/>
    </source>
</evidence>
<dbReference type="STRING" id="1358809.S7XI43"/>
<comment type="pathway">
    <text evidence="1">Protein modification; peptidyl-diphthamide biosynthesis.</text>
</comment>
<accession>S7XI43</accession>
<keyword evidence="10" id="KW-1185">Reference proteome</keyword>
<evidence type="ECO:0000256" key="1">
    <source>
        <dbReference type="ARBA" id="ARBA00005156"/>
    </source>
</evidence>
<dbReference type="InterPro" id="IPR036671">
    <property type="entry name" value="DPH_MB_sf"/>
</dbReference>
<name>S7XI43_SPRLO</name>
<organism evidence="9 10">
    <name type="scientific">Spraguea lophii (strain 42_110)</name>
    <name type="common">Microsporidian parasite</name>
    <dbReference type="NCBI Taxonomy" id="1358809"/>
    <lineage>
        <taxon>Eukaryota</taxon>
        <taxon>Fungi</taxon>
        <taxon>Fungi incertae sedis</taxon>
        <taxon>Microsporidia</taxon>
        <taxon>Spragueidae</taxon>
        <taxon>Spraguea</taxon>
    </lineage>
</organism>
<dbReference type="Proteomes" id="UP000014978">
    <property type="component" value="Unassembled WGS sequence"/>
</dbReference>
<feature type="domain" description="DPH-type MB" evidence="8">
    <location>
        <begin position="28"/>
        <end position="82"/>
    </location>
</feature>
<dbReference type="FunCoup" id="S7XI43">
    <property type="interactions" value="69"/>
</dbReference>
<dbReference type="OrthoDB" id="66964at2759"/>
<dbReference type="InterPro" id="IPR044248">
    <property type="entry name" value="DPH3/4-like"/>
</dbReference>
<dbReference type="GO" id="GO:0017183">
    <property type="term" value="P:protein histidyl modification to diphthamide"/>
    <property type="evidence" value="ECO:0007669"/>
    <property type="project" value="UniProtKB-UniPathway"/>
</dbReference>
<comment type="catalytic activity">
    <reaction evidence="7">
        <text>2 [3Fe-4S](0)-[protein] + 2 Fe(2+)-[Dph3] + NADH = 2 [4Fe-4S](1+)-[protein] + 2 [Dph3] + NAD(+) + H(+)</text>
        <dbReference type="Rhea" id="RHEA:71239"/>
        <dbReference type="Rhea" id="RHEA-COMP:17997"/>
        <dbReference type="Rhea" id="RHEA-COMP:17998"/>
        <dbReference type="Rhea" id="RHEA-COMP:18001"/>
        <dbReference type="Rhea" id="RHEA-COMP:18002"/>
        <dbReference type="ChEBI" id="CHEBI:15378"/>
        <dbReference type="ChEBI" id="CHEBI:29033"/>
        <dbReference type="ChEBI" id="CHEBI:33723"/>
        <dbReference type="ChEBI" id="CHEBI:47402"/>
        <dbReference type="ChEBI" id="CHEBI:57540"/>
        <dbReference type="ChEBI" id="CHEBI:57945"/>
        <dbReference type="ChEBI" id="CHEBI:83228"/>
    </reaction>
</comment>
<evidence type="ECO:0000256" key="6">
    <source>
        <dbReference type="ARBA" id="ARBA00041070"/>
    </source>
</evidence>
<dbReference type="VEuPathDB" id="MicrosporidiaDB:SLOPH_2394"/>
<comment type="caution">
    <text evidence="9">The sequence shown here is derived from an EMBL/GenBank/DDBJ whole genome shotgun (WGS) entry which is preliminary data.</text>
</comment>
<dbReference type="PANTHER" id="PTHR21454">
    <property type="entry name" value="DPH3 HOMOLOG-RELATED"/>
    <property type="match status" value="1"/>
</dbReference>
<comment type="similarity">
    <text evidence="4">Belongs to the DPH3 family.</text>
</comment>
<reference evidence="10" key="1">
    <citation type="journal article" date="2013" name="PLoS Genet.">
        <title>The genome of Spraguea lophii and the basis of host-microsporidian interactions.</title>
        <authorList>
            <person name="Campbell S.E."/>
            <person name="Williams T.A."/>
            <person name="Yousuf A."/>
            <person name="Soanes D.M."/>
            <person name="Paszkiewicz K.H."/>
            <person name="Williams B.A.P."/>
        </authorList>
    </citation>
    <scope>NUCLEOTIDE SEQUENCE [LARGE SCALE GENOMIC DNA]</scope>
    <source>
        <strain evidence="10">42_110</strain>
    </source>
</reference>
<dbReference type="UniPathway" id="UPA00559"/>
<comment type="catalytic activity">
    <reaction evidence="5">
        <text>[3Fe-4S](1+)-[protein] + Fe(2+)-[Dph3] = [3Fe-4S](0)-[protein] + Fe(3+)-[Dph3]</text>
        <dbReference type="Rhea" id="RHEA:71235"/>
        <dbReference type="Rhea" id="RHEA-COMP:17996"/>
        <dbReference type="Rhea" id="RHEA-COMP:17997"/>
        <dbReference type="Rhea" id="RHEA-COMP:18002"/>
        <dbReference type="Rhea" id="RHEA-COMP:18003"/>
        <dbReference type="ChEBI" id="CHEBI:29033"/>
        <dbReference type="ChEBI" id="CHEBI:29034"/>
        <dbReference type="ChEBI" id="CHEBI:33751"/>
        <dbReference type="ChEBI" id="CHEBI:47402"/>
        <dbReference type="ChEBI" id="CHEBI:83228"/>
    </reaction>
</comment>
<dbReference type="InParanoid" id="S7XI43"/>
<dbReference type="SUPFAM" id="SSF144217">
    <property type="entry name" value="CSL zinc finger"/>
    <property type="match status" value="1"/>
</dbReference>
<evidence type="ECO:0000313" key="10">
    <source>
        <dbReference type="Proteomes" id="UP000014978"/>
    </source>
</evidence>
<keyword evidence="3" id="KW-0408">Iron</keyword>